<dbReference type="AlphaFoldDB" id="A6WB93"/>
<name>A6WB93_KINRD</name>
<organism evidence="1 2">
    <name type="scientific">Kineococcus radiotolerans (strain ATCC BAA-149 / DSM 14245 / SRS30216)</name>
    <dbReference type="NCBI Taxonomy" id="266940"/>
    <lineage>
        <taxon>Bacteria</taxon>
        <taxon>Bacillati</taxon>
        <taxon>Actinomycetota</taxon>
        <taxon>Actinomycetes</taxon>
        <taxon>Kineosporiales</taxon>
        <taxon>Kineosporiaceae</taxon>
        <taxon>Kineococcus</taxon>
    </lineage>
</organism>
<dbReference type="OrthoDB" id="9775794at2"/>
<evidence type="ECO:0000313" key="1">
    <source>
        <dbReference type="EMBL" id="ABS04082.1"/>
    </source>
</evidence>
<dbReference type="HOGENOM" id="CLU_009834_7_6_11"/>
<accession>A6WB93</accession>
<dbReference type="PANTHER" id="PTHR11941:SF54">
    <property type="entry name" value="ENOYL-COA HYDRATASE, MITOCHONDRIAL"/>
    <property type="match status" value="1"/>
</dbReference>
<reference evidence="2" key="1">
    <citation type="journal article" date="2008" name="PLoS ONE">
        <title>Survival in nuclear waste, extreme resistance, and potential applications gleaned from the genome sequence of Kineococcus radiotolerans SRS30216.</title>
        <authorList>
            <person name="Bagwell C.E."/>
            <person name="Bhat S."/>
            <person name="Hawkins G.M."/>
            <person name="Smith B.W."/>
            <person name="Biswas T."/>
            <person name="Hoover T.R."/>
            <person name="Saunders E."/>
            <person name="Han C.S."/>
            <person name="Tsodikov O.V."/>
            <person name="Shimkets L.J."/>
        </authorList>
    </citation>
    <scope>NUCLEOTIDE SEQUENCE [LARGE SCALE GENOMIC DNA]</scope>
    <source>
        <strain evidence="2">ATCC BAA-149 / DSM 14245 / SRS30216</strain>
    </source>
</reference>
<dbReference type="InterPro" id="IPR029045">
    <property type="entry name" value="ClpP/crotonase-like_dom_sf"/>
</dbReference>
<dbReference type="PANTHER" id="PTHR11941">
    <property type="entry name" value="ENOYL-COA HYDRATASE-RELATED"/>
    <property type="match status" value="1"/>
</dbReference>
<dbReference type="Proteomes" id="UP000001116">
    <property type="component" value="Chromosome"/>
</dbReference>
<keyword evidence="2" id="KW-1185">Reference proteome</keyword>
<dbReference type="GO" id="GO:0006635">
    <property type="term" value="P:fatty acid beta-oxidation"/>
    <property type="evidence" value="ECO:0007669"/>
    <property type="project" value="TreeGrafter"/>
</dbReference>
<dbReference type="STRING" id="266940.Krad_2609"/>
<protein>
    <submittedName>
        <fullName evidence="1">Enoyl-CoA hydratase/isomerase</fullName>
    </submittedName>
</protein>
<dbReference type="Gene3D" id="3.90.226.10">
    <property type="entry name" value="2-enoyl-CoA Hydratase, Chain A, domain 1"/>
    <property type="match status" value="1"/>
</dbReference>
<dbReference type="InterPro" id="IPR001753">
    <property type="entry name" value="Enoyl-CoA_hydra/iso"/>
</dbReference>
<dbReference type="RefSeq" id="WP_012087690.1">
    <property type="nucleotide sequence ID" value="NC_009664.2"/>
</dbReference>
<dbReference type="Pfam" id="PF00378">
    <property type="entry name" value="ECH_1"/>
    <property type="match status" value="1"/>
</dbReference>
<gene>
    <name evidence="1" type="ordered locus">Krad_2609</name>
</gene>
<proteinExistence type="predicted"/>
<dbReference type="GO" id="GO:0016853">
    <property type="term" value="F:isomerase activity"/>
    <property type="evidence" value="ECO:0007669"/>
    <property type="project" value="UniProtKB-KW"/>
</dbReference>
<evidence type="ECO:0000313" key="2">
    <source>
        <dbReference type="Proteomes" id="UP000001116"/>
    </source>
</evidence>
<dbReference type="EMBL" id="CP000750">
    <property type="protein sequence ID" value="ABS04082.1"/>
    <property type="molecule type" value="Genomic_DNA"/>
</dbReference>
<dbReference type="eggNOG" id="COG1024">
    <property type="taxonomic scope" value="Bacteria"/>
</dbReference>
<dbReference type="CDD" id="cd06558">
    <property type="entry name" value="crotonase-like"/>
    <property type="match status" value="1"/>
</dbReference>
<dbReference type="SUPFAM" id="SSF52096">
    <property type="entry name" value="ClpP/crotonase"/>
    <property type="match status" value="1"/>
</dbReference>
<sequence>MALGDHSTLRVSSDHGVVTITLDNPPVNVLSAVMMHELHEVLNILREDPTAKVIVFESADPNFFLAHVDMTIAERMDILQQLAATAAEGVNVFQLTGELIRHQPQVTIVKLAGTARGGGAEFVAAADMTFAATETAQLGQVEALMGITPGGGATQYLPEKVGRNRALEIILTGDLYDASTAAGYGWINRALPAGELDAHVDRVAHQIATLPDGVVAAAKHAMPPTEFGRGLITEDEAWASLVGSPAAQQLMTSALQRGAQTPDGERDLEGLLRSLLP</sequence>
<dbReference type="KEGG" id="kra:Krad_2609"/>